<dbReference type="Proteomes" id="UP001198151">
    <property type="component" value="Unassembled WGS sequence"/>
</dbReference>
<accession>A0ABS8FTZ6</accession>
<name>A0ABS8FTZ6_9FIRM</name>
<keyword evidence="2" id="KW-1185">Reference proteome</keyword>
<reference evidence="1 2" key="1">
    <citation type="submission" date="2021-10" db="EMBL/GenBank/DDBJ databases">
        <title>Anaerobic single-cell dispensing facilitates the cultivation of human gut bacteria.</title>
        <authorList>
            <person name="Afrizal A."/>
        </authorList>
    </citation>
    <scope>NUCLEOTIDE SEQUENCE [LARGE SCALE GENOMIC DNA]</scope>
    <source>
        <strain evidence="1 2">CLA-AA-H200</strain>
    </source>
</reference>
<evidence type="ECO:0000313" key="2">
    <source>
        <dbReference type="Proteomes" id="UP001198151"/>
    </source>
</evidence>
<dbReference type="RefSeq" id="WP_227706147.1">
    <property type="nucleotide sequence ID" value="NZ_JAJEQX010000001.1"/>
</dbReference>
<dbReference type="EMBL" id="JAJEQX010000001">
    <property type="protein sequence ID" value="MCC2252984.1"/>
    <property type="molecule type" value="Genomic_DNA"/>
</dbReference>
<evidence type="ECO:0000313" key="1">
    <source>
        <dbReference type="EMBL" id="MCC2252984.1"/>
    </source>
</evidence>
<organism evidence="1 2">
    <name type="scientific">Ruminococcus turbiniformis</name>
    <dbReference type="NCBI Taxonomy" id="2881258"/>
    <lineage>
        <taxon>Bacteria</taxon>
        <taxon>Bacillati</taxon>
        <taxon>Bacillota</taxon>
        <taxon>Clostridia</taxon>
        <taxon>Eubacteriales</taxon>
        <taxon>Oscillospiraceae</taxon>
        <taxon>Ruminococcus</taxon>
    </lineage>
</organism>
<dbReference type="Pfam" id="PF18982">
    <property type="entry name" value="JetA"/>
    <property type="match status" value="1"/>
</dbReference>
<sequence length="490" mass="57375">MSLMEKIPRDFYKLFASKYTDYYMLFLTAIYEEMNQSYSVLGLTERECTAVINERVASATILWDSENYDEEGVFLTRSNMAQVCLKHFEEWGWLKQDYDETLNAYVVTFPEYSRMYVELFARLMDENDSRERESVLTIYSHLYTYSVDEEKNNEILKSALNASKRLVQMLVNMQDGMREYFDEMSDQTNFRGIQEVLVKEINNSDSRKYAILTTKDSFYRYKEAVKELLVKNLDENDARRRQQERALAELEHAEKAQPPEAEYRQKAARVRAERACRICDEAADIMFGLERQFDLIERRYNKLIEQKTIFASRAAARIRYVMQEGAGEEDRTVVLVNLLGTSPNRERILEALSERLPLSAPYRIMNGNSLFRRRDGRKEEFSPRAVEKEKQPGDEMDSFILRPLYTQKEIREFRRKNEKDGVFKVTERTVQSAEDLEKLFFVWQEATESAQSGADIRLGKEMENGTGFTFTGLEIRESGHSAEGEAGRSE</sequence>
<gene>
    <name evidence="1" type="ORF">LKD70_00755</name>
</gene>
<dbReference type="InterPro" id="IPR043773">
    <property type="entry name" value="JetA"/>
</dbReference>
<comment type="caution">
    <text evidence="1">The sequence shown here is derived from an EMBL/GenBank/DDBJ whole genome shotgun (WGS) entry which is preliminary data.</text>
</comment>
<proteinExistence type="predicted"/>
<protein>
    <submittedName>
        <fullName evidence="1">DUF5716 family protein</fullName>
    </submittedName>
</protein>